<dbReference type="GO" id="GO:0004519">
    <property type="term" value="F:endonuclease activity"/>
    <property type="evidence" value="ECO:0007669"/>
    <property type="project" value="UniProtKB-KW"/>
</dbReference>
<sequence length="270" mass="30417">MAAVNLWTREQLLVAFFLYCRIPFGKFHARNPEIIRYAQLISRTPDALVLKLTNLASLDPAIRRSGRKGMSNTSKADRAMWDEMNADWEAFALGSRQAIEQLDQTHELVNELNMEIEEGCEVQGEPVSSVGDDRIVATKARVGQSLFRQAVLSAYQSRCCISGLSHPKFLIASHIVPWRDDPKNRLNPHNGLCLSVLHDRAFDQGLIAITDDLTVIVSTQLKKAPDNFITATVLAYEGKRLELPGKFQPDAELLRYHRCSIYSSDAIEEY</sequence>
<dbReference type="GO" id="GO:0016787">
    <property type="term" value="F:hydrolase activity"/>
    <property type="evidence" value="ECO:0007669"/>
    <property type="project" value="UniProtKB-KW"/>
</dbReference>
<evidence type="ECO:0000313" key="3">
    <source>
        <dbReference type="Proteomes" id="UP001620597"/>
    </source>
</evidence>
<proteinExistence type="predicted"/>
<keyword evidence="2" id="KW-0378">Hydrolase</keyword>
<keyword evidence="2" id="KW-0540">Nuclease</keyword>
<dbReference type="RefSeq" id="WP_416206627.1">
    <property type="nucleotide sequence ID" value="NZ_JBBKTX010000018.1"/>
</dbReference>
<evidence type="ECO:0000259" key="1">
    <source>
        <dbReference type="Pfam" id="PF13391"/>
    </source>
</evidence>
<feature type="domain" description="HNH nuclease" evidence="1">
    <location>
        <begin position="159"/>
        <end position="209"/>
    </location>
</feature>
<dbReference type="Proteomes" id="UP001620597">
    <property type="component" value="Unassembled WGS sequence"/>
</dbReference>
<dbReference type="EMBL" id="JBBKTX010000018">
    <property type="protein sequence ID" value="MFK4753604.1"/>
    <property type="molecule type" value="Genomic_DNA"/>
</dbReference>
<gene>
    <name evidence="2" type="ORF">WG929_14405</name>
</gene>
<dbReference type="InterPro" id="IPR003615">
    <property type="entry name" value="HNH_nuc"/>
</dbReference>
<protein>
    <submittedName>
        <fullName evidence="2">HNH endonuclease signature motif containing protein</fullName>
        <ecNumber evidence="2">3.1.-.-</ecNumber>
    </submittedName>
</protein>
<evidence type="ECO:0000313" key="2">
    <source>
        <dbReference type="EMBL" id="MFK4753604.1"/>
    </source>
</evidence>
<dbReference type="Pfam" id="PF13391">
    <property type="entry name" value="HNH_2"/>
    <property type="match status" value="1"/>
</dbReference>
<name>A0ABW8NKU8_9GAMM</name>
<accession>A0ABW8NKU8</accession>
<keyword evidence="2" id="KW-0255">Endonuclease</keyword>
<organism evidence="2 3">
    <name type="scientific">Oceanobacter antarcticus</name>
    <dbReference type="NCBI Taxonomy" id="3133425"/>
    <lineage>
        <taxon>Bacteria</taxon>
        <taxon>Pseudomonadati</taxon>
        <taxon>Pseudomonadota</taxon>
        <taxon>Gammaproteobacteria</taxon>
        <taxon>Oceanospirillales</taxon>
        <taxon>Oceanospirillaceae</taxon>
        <taxon>Oceanobacter</taxon>
    </lineage>
</organism>
<dbReference type="EC" id="3.1.-.-" evidence="2"/>
<reference evidence="2 3" key="1">
    <citation type="submission" date="2024-03" db="EMBL/GenBank/DDBJ databases">
        <title>High-quality draft genome sequence of Oceanobacter sp. wDCs-4.</title>
        <authorList>
            <person name="Dong C."/>
        </authorList>
    </citation>
    <scope>NUCLEOTIDE SEQUENCE [LARGE SCALE GENOMIC DNA]</scope>
    <source>
        <strain evidence="3">wDCs-4</strain>
    </source>
</reference>
<keyword evidence="3" id="KW-1185">Reference proteome</keyword>
<comment type="caution">
    <text evidence="2">The sequence shown here is derived from an EMBL/GenBank/DDBJ whole genome shotgun (WGS) entry which is preliminary data.</text>
</comment>